<name>A0AAV0WH77_9HEMI</name>
<dbReference type="AlphaFoldDB" id="A0AAV0WH77"/>
<dbReference type="EMBL" id="CARXXK010000002">
    <property type="protein sequence ID" value="CAI6355395.1"/>
    <property type="molecule type" value="Genomic_DNA"/>
</dbReference>
<keyword evidence="3" id="KW-1185">Reference proteome</keyword>
<proteinExistence type="predicted"/>
<accession>A0AAV0WH77</accession>
<comment type="caution">
    <text evidence="2">The sequence shown here is derived from an EMBL/GenBank/DDBJ whole genome shotgun (WGS) entry which is preliminary data.</text>
</comment>
<dbReference type="InterPro" id="IPR018289">
    <property type="entry name" value="MULE_transposase_dom"/>
</dbReference>
<dbReference type="Proteomes" id="UP001160148">
    <property type="component" value="Unassembled WGS sequence"/>
</dbReference>
<evidence type="ECO:0000313" key="2">
    <source>
        <dbReference type="EMBL" id="CAI6355395.1"/>
    </source>
</evidence>
<dbReference type="Pfam" id="PF10551">
    <property type="entry name" value="MULE"/>
    <property type="match status" value="1"/>
</dbReference>
<evidence type="ECO:0000313" key="3">
    <source>
        <dbReference type="Proteomes" id="UP001160148"/>
    </source>
</evidence>
<gene>
    <name evidence="2" type="ORF">MEUPH1_LOCUS11257</name>
</gene>
<protein>
    <recommendedName>
        <fullName evidence="1">MULE transposase domain-containing protein</fullName>
    </recommendedName>
</protein>
<feature type="domain" description="MULE transposase" evidence="1">
    <location>
        <begin position="1"/>
        <end position="59"/>
    </location>
</feature>
<sequence length="105" mass="12179">MEKKTAEAYDAALHYVKHYLLPEFRPTVFLTDFEAALRIELIRHFPTSAAHGCWFHINQTVLSKMKKLGFLNLIITNESSLKTFKLIMVIPLLPAQQIEELFIYA</sequence>
<reference evidence="2 3" key="1">
    <citation type="submission" date="2023-01" db="EMBL/GenBank/DDBJ databases">
        <authorList>
            <person name="Whitehead M."/>
        </authorList>
    </citation>
    <scope>NUCLEOTIDE SEQUENCE [LARGE SCALE GENOMIC DNA]</scope>
</reference>
<organism evidence="2 3">
    <name type="scientific">Macrosiphum euphorbiae</name>
    <name type="common">potato aphid</name>
    <dbReference type="NCBI Taxonomy" id="13131"/>
    <lineage>
        <taxon>Eukaryota</taxon>
        <taxon>Metazoa</taxon>
        <taxon>Ecdysozoa</taxon>
        <taxon>Arthropoda</taxon>
        <taxon>Hexapoda</taxon>
        <taxon>Insecta</taxon>
        <taxon>Pterygota</taxon>
        <taxon>Neoptera</taxon>
        <taxon>Paraneoptera</taxon>
        <taxon>Hemiptera</taxon>
        <taxon>Sternorrhyncha</taxon>
        <taxon>Aphidomorpha</taxon>
        <taxon>Aphidoidea</taxon>
        <taxon>Aphididae</taxon>
        <taxon>Macrosiphini</taxon>
        <taxon>Macrosiphum</taxon>
    </lineage>
</organism>
<evidence type="ECO:0000259" key="1">
    <source>
        <dbReference type="Pfam" id="PF10551"/>
    </source>
</evidence>